<dbReference type="SUPFAM" id="SSF50978">
    <property type="entry name" value="WD40 repeat-like"/>
    <property type="match status" value="1"/>
</dbReference>
<dbReference type="InterPro" id="IPR020472">
    <property type="entry name" value="WD40_PAC1"/>
</dbReference>
<dbReference type="PROSITE" id="PS50082">
    <property type="entry name" value="WD_REPEATS_2"/>
    <property type="match status" value="3"/>
</dbReference>
<dbReference type="InterPro" id="IPR015943">
    <property type="entry name" value="WD40/YVTN_repeat-like_dom_sf"/>
</dbReference>
<feature type="repeat" description="WD" evidence="7">
    <location>
        <begin position="517"/>
        <end position="549"/>
    </location>
</feature>
<dbReference type="AlphaFoldDB" id="A0A1Y1LCP9"/>
<sequence length="586" mass="65994">MQAASASNGCIQNGTTTADISTENGHDDVQLVSNGVADATPIVPLDQTNQDIVRLMGQYLKSVGLNRTAESLMTESGCRLDHPAAAKFRQHVMDGDWNKADHDLHELKSLLGEANNLVEMKFLILEQKYLEYLEDGRVLDALHVLRNELTPLQHNTVRVHQLSSYMMCSSTQELRSRTNWDGKGTKSRGILMDKLQAFLPASVMLPPCRLRSLLNQALEFQTLRCRHHNTSQDTVFTNTSLLIDHCCPKDSFPTHTIQVLNDHCDEVWFCQFSPDGMKLATGSKDTNVIIWDVHPETCTITPRKTLEGHSYGAAYMSWNSDSTHLIACGPEESPEVWLWNIETEKCLKVSQSPEDVLTCCAWNKDNNKFVVGGIRGHFYQCDMEGNILDTWEGVRVNCLWCRQDGKSVLASDTHHRIRSYNFDELCDNNVLQEEHPIMAFSVDRNDRLALLNVATQGVHLWDLQDRCLVRRFQGVTQGHFTIHSTFGGTNQDFIASGSEDNQVYIWHIRNELPIATLPGHTRTVNCVAWNPVHCNMLVSVSDDCTIRVWGPKDKVPKPTGGNCAVGRGVFINGENCSVFIQQRFQQ</sequence>
<dbReference type="SMART" id="SM00320">
    <property type="entry name" value="WD40"/>
    <property type="match status" value="5"/>
</dbReference>
<dbReference type="FunFam" id="2.130.10.10:FF:000087">
    <property type="entry name" value="WD repeat-containing protein 26 homolog"/>
    <property type="match status" value="1"/>
</dbReference>
<dbReference type="EMBL" id="GEZM01063064">
    <property type="protein sequence ID" value="JAV69339.1"/>
    <property type="molecule type" value="Transcribed_RNA"/>
</dbReference>
<dbReference type="Pfam" id="PF17814">
    <property type="entry name" value="LisH_TPL"/>
    <property type="match status" value="1"/>
</dbReference>
<dbReference type="Gene3D" id="2.130.10.10">
    <property type="entry name" value="YVTN repeat-like/Quinoprotein amine dehydrogenase"/>
    <property type="match status" value="2"/>
</dbReference>
<dbReference type="InterPro" id="IPR019775">
    <property type="entry name" value="WD40_repeat_CS"/>
</dbReference>
<evidence type="ECO:0000313" key="10">
    <source>
        <dbReference type="EMBL" id="JAV69336.1"/>
    </source>
</evidence>
<keyword evidence="4 7" id="KW-0853">WD repeat</keyword>
<feature type="repeat" description="WD" evidence="7">
    <location>
        <begin position="490"/>
        <end position="516"/>
    </location>
</feature>
<keyword evidence="6" id="KW-0496">Mitochondrion</keyword>
<dbReference type="EMBL" id="GEZM01063067">
    <property type="protein sequence ID" value="JAV69336.1"/>
    <property type="molecule type" value="Transcribed_RNA"/>
</dbReference>
<evidence type="ECO:0000256" key="6">
    <source>
        <dbReference type="ARBA" id="ARBA00023128"/>
    </source>
</evidence>
<evidence type="ECO:0000259" key="9">
    <source>
        <dbReference type="PROSITE" id="PS50897"/>
    </source>
</evidence>
<organism evidence="10">
    <name type="scientific">Photinus pyralis</name>
    <name type="common">Common eastern firefly</name>
    <name type="synonym">Lampyris pyralis</name>
    <dbReference type="NCBI Taxonomy" id="7054"/>
    <lineage>
        <taxon>Eukaryota</taxon>
        <taxon>Metazoa</taxon>
        <taxon>Ecdysozoa</taxon>
        <taxon>Arthropoda</taxon>
        <taxon>Hexapoda</taxon>
        <taxon>Insecta</taxon>
        <taxon>Pterygota</taxon>
        <taxon>Neoptera</taxon>
        <taxon>Endopterygota</taxon>
        <taxon>Coleoptera</taxon>
        <taxon>Polyphaga</taxon>
        <taxon>Elateriformia</taxon>
        <taxon>Elateroidea</taxon>
        <taxon>Lampyridae</taxon>
        <taxon>Lampyrinae</taxon>
        <taxon>Photinus</taxon>
    </lineage>
</organism>
<reference evidence="10" key="1">
    <citation type="journal article" date="2016" name="Sci. Rep.">
        <title>Molecular characterization of firefly nuptial gifts: a multi-omics approach sheds light on postcopulatory sexual selection.</title>
        <authorList>
            <person name="Al-Wathiqui N."/>
            <person name="Fallon T.R."/>
            <person name="South A."/>
            <person name="Weng J.K."/>
            <person name="Lewis S.M."/>
        </authorList>
    </citation>
    <scope>NUCLEOTIDE SEQUENCE</scope>
</reference>
<protein>
    <recommendedName>
        <fullName evidence="9">CTLH domain-containing protein</fullName>
    </recommendedName>
</protein>
<dbReference type="InterPro" id="IPR051350">
    <property type="entry name" value="WD_repeat-ST_regulator"/>
</dbReference>
<keyword evidence="3" id="KW-0963">Cytoplasm</keyword>
<feature type="repeat" description="WD" evidence="7">
    <location>
        <begin position="260"/>
        <end position="301"/>
    </location>
</feature>
<evidence type="ECO:0000256" key="8">
    <source>
        <dbReference type="SAM" id="MobiDB-lite"/>
    </source>
</evidence>
<keyword evidence="5" id="KW-0677">Repeat</keyword>
<dbReference type="InterPro" id="IPR054532">
    <property type="entry name" value="TPL_SMU1_LisH-like"/>
</dbReference>
<dbReference type="SMART" id="SM00668">
    <property type="entry name" value="CTLH"/>
    <property type="match status" value="1"/>
</dbReference>
<feature type="compositionally biased region" description="Polar residues" evidence="8">
    <location>
        <begin position="1"/>
        <end position="23"/>
    </location>
</feature>
<feature type="region of interest" description="Disordered" evidence="8">
    <location>
        <begin position="1"/>
        <end position="24"/>
    </location>
</feature>
<dbReference type="PROSITE" id="PS50294">
    <property type="entry name" value="WD_REPEATS_REGION"/>
    <property type="match status" value="2"/>
</dbReference>
<proteinExistence type="predicted"/>
<dbReference type="Pfam" id="PF00400">
    <property type="entry name" value="WD40"/>
    <property type="match status" value="3"/>
</dbReference>
<dbReference type="InterPro" id="IPR036322">
    <property type="entry name" value="WD40_repeat_dom_sf"/>
</dbReference>
<dbReference type="InterPro" id="IPR006595">
    <property type="entry name" value="CTLH_C"/>
</dbReference>
<evidence type="ECO:0000256" key="5">
    <source>
        <dbReference type="ARBA" id="ARBA00022737"/>
    </source>
</evidence>
<dbReference type="GO" id="GO:0043161">
    <property type="term" value="P:proteasome-mediated ubiquitin-dependent protein catabolic process"/>
    <property type="evidence" value="ECO:0007669"/>
    <property type="project" value="TreeGrafter"/>
</dbReference>
<dbReference type="PROSITE" id="PS00678">
    <property type="entry name" value="WD_REPEATS_1"/>
    <property type="match status" value="1"/>
</dbReference>
<dbReference type="PANTHER" id="PTHR22838">
    <property type="entry name" value="WD REPEAT PROTEIN 26-RELATED"/>
    <property type="match status" value="1"/>
</dbReference>
<dbReference type="InterPro" id="IPR001680">
    <property type="entry name" value="WD40_rpt"/>
</dbReference>
<dbReference type="GO" id="GO:0005739">
    <property type="term" value="C:mitochondrion"/>
    <property type="evidence" value="ECO:0007669"/>
    <property type="project" value="UniProtKB-SubCell"/>
</dbReference>
<dbReference type="InterPro" id="IPR006594">
    <property type="entry name" value="LisH"/>
</dbReference>
<evidence type="ECO:0000256" key="3">
    <source>
        <dbReference type="ARBA" id="ARBA00022490"/>
    </source>
</evidence>
<evidence type="ECO:0000256" key="2">
    <source>
        <dbReference type="ARBA" id="ARBA00004496"/>
    </source>
</evidence>
<comment type="subcellular location">
    <subcellularLocation>
        <location evidence="2">Cytoplasm</location>
    </subcellularLocation>
    <subcellularLocation>
        <location evidence="1">Mitochondrion</location>
    </subcellularLocation>
</comment>
<evidence type="ECO:0000256" key="1">
    <source>
        <dbReference type="ARBA" id="ARBA00004173"/>
    </source>
</evidence>
<dbReference type="GO" id="GO:0034657">
    <property type="term" value="C:GID complex"/>
    <property type="evidence" value="ECO:0007669"/>
    <property type="project" value="TreeGrafter"/>
</dbReference>
<dbReference type="PRINTS" id="PR00320">
    <property type="entry name" value="GPROTEINBRPT"/>
</dbReference>
<dbReference type="PANTHER" id="PTHR22838:SF0">
    <property type="entry name" value="WD REPEAT-CONTAINING PROTEIN 26"/>
    <property type="match status" value="1"/>
</dbReference>
<name>A0A1Y1LCP9_PHOPY</name>
<evidence type="ECO:0000256" key="4">
    <source>
        <dbReference type="ARBA" id="ARBA00022574"/>
    </source>
</evidence>
<accession>A0A1Y1LCP9</accession>
<feature type="domain" description="CTLH" evidence="9">
    <location>
        <begin position="81"/>
        <end position="140"/>
    </location>
</feature>
<dbReference type="PROSITE" id="PS50897">
    <property type="entry name" value="CTLH"/>
    <property type="match status" value="1"/>
</dbReference>
<evidence type="ECO:0000256" key="7">
    <source>
        <dbReference type="PROSITE-ProRule" id="PRU00221"/>
    </source>
</evidence>
<dbReference type="PROSITE" id="PS50896">
    <property type="entry name" value="LISH"/>
    <property type="match status" value="1"/>
</dbReference>